<accession>A0AAW0JHC6</accession>
<dbReference type="AlphaFoldDB" id="A0AAW0JHC6"/>
<dbReference type="Proteomes" id="UP001488838">
    <property type="component" value="Unassembled WGS sequence"/>
</dbReference>
<gene>
    <name evidence="1" type="ORF">U0070_012286</name>
</gene>
<proteinExistence type="predicted"/>
<organism evidence="1 2">
    <name type="scientific">Myodes glareolus</name>
    <name type="common">Bank vole</name>
    <name type="synonym">Clethrionomys glareolus</name>
    <dbReference type="NCBI Taxonomy" id="447135"/>
    <lineage>
        <taxon>Eukaryota</taxon>
        <taxon>Metazoa</taxon>
        <taxon>Chordata</taxon>
        <taxon>Craniata</taxon>
        <taxon>Vertebrata</taxon>
        <taxon>Euteleostomi</taxon>
        <taxon>Mammalia</taxon>
        <taxon>Eutheria</taxon>
        <taxon>Euarchontoglires</taxon>
        <taxon>Glires</taxon>
        <taxon>Rodentia</taxon>
        <taxon>Myomorpha</taxon>
        <taxon>Muroidea</taxon>
        <taxon>Cricetidae</taxon>
        <taxon>Arvicolinae</taxon>
        <taxon>Myodes</taxon>
    </lineage>
</organism>
<reference evidence="1 2" key="1">
    <citation type="journal article" date="2023" name="bioRxiv">
        <title>Conserved and derived expression patterns and positive selection on dental genes reveal complex evolutionary context of ever-growing rodent molars.</title>
        <authorList>
            <person name="Calamari Z.T."/>
            <person name="Song A."/>
            <person name="Cohen E."/>
            <person name="Akter M."/>
            <person name="Roy R.D."/>
            <person name="Hallikas O."/>
            <person name="Christensen M.M."/>
            <person name="Li P."/>
            <person name="Marangoni P."/>
            <person name="Jernvall J."/>
            <person name="Klein O.D."/>
        </authorList>
    </citation>
    <scope>NUCLEOTIDE SEQUENCE [LARGE SCALE GENOMIC DNA]</scope>
    <source>
        <strain evidence="1">V071</strain>
    </source>
</reference>
<evidence type="ECO:0000313" key="1">
    <source>
        <dbReference type="EMBL" id="KAK7825486.1"/>
    </source>
</evidence>
<protein>
    <recommendedName>
        <fullName evidence="3">Secreted protein</fullName>
    </recommendedName>
</protein>
<evidence type="ECO:0000313" key="2">
    <source>
        <dbReference type="Proteomes" id="UP001488838"/>
    </source>
</evidence>
<evidence type="ECO:0008006" key="3">
    <source>
        <dbReference type="Google" id="ProtNLM"/>
    </source>
</evidence>
<keyword evidence="2" id="KW-1185">Reference proteome</keyword>
<name>A0AAW0JHC6_MYOGA</name>
<comment type="caution">
    <text evidence="1">The sequence shown here is derived from an EMBL/GenBank/DDBJ whole genome shotgun (WGS) entry which is preliminary data.</text>
</comment>
<sequence length="87" mass="10284">MAAALCPLLHWDGIYLWLFSSNRCSRQTSVRIRQLWKYLWAEKCEAGSNTKQWPGPHQPEVSRPLHDGGKYRKACFSFYLKKLWNNL</sequence>
<dbReference type="EMBL" id="JBBHLL010000040">
    <property type="protein sequence ID" value="KAK7825486.1"/>
    <property type="molecule type" value="Genomic_DNA"/>
</dbReference>